<dbReference type="InterPro" id="IPR036397">
    <property type="entry name" value="RNaseH_sf"/>
</dbReference>
<keyword evidence="5" id="KW-0812">Transmembrane</keyword>
<sequence length="478" mass="53731">MHAWKKDLNIKDEVLLLSDGNREFTLALGVELDLSNELMGIGVRSWCYALLVEDGVVKVLNLEDGGAFTFSGTEDLLKVLLVLLSTFQMQEFLCLNTLADDRFRDMVLMLKEWAKAQDINDPKSGSLSSYALCLLTCEPPIFPPLRAIINEERISDRGWSNFSRSPFEDVCSTNIQRFRSSRIINQSSLAQLLLSFFDKILELLDQIIASRHMKDDKKAIVEGRDMVLVDALSRRIPLISDQPTIIFGADVTHSHPGEDSSPSIVVMLPKLISAMKGSRAQHGSQLNFKLHVKWAPDVYDPPCTLLLHTMKKNHPRLPKARKNYYNKHRTKSTQGTSLTMAALVTLSAAAVLLGLLLPSAMANNNVLYRGDKLFPGESLTEGTYEFIMQDHCRLVLKDNGNEVWSFQGNGRVCYAFFDTDGNFRIYNENGNMDNEFNTIPGSILVLQRDGHVVIYSTPVFIIPEDEPTNRKIAMVTKN</sequence>
<dbReference type="Gene3D" id="2.90.10.10">
    <property type="entry name" value="Bulb-type lectin domain"/>
    <property type="match status" value="1"/>
</dbReference>
<dbReference type="Gene3D" id="3.30.420.10">
    <property type="entry name" value="Ribonuclease H-like superfamily/Ribonuclease H"/>
    <property type="match status" value="1"/>
</dbReference>
<dbReference type="SUPFAM" id="SSF51110">
    <property type="entry name" value="alpha-D-mannose-specific plant lectins"/>
    <property type="match status" value="1"/>
</dbReference>
<evidence type="ECO:0000313" key="7">
    <source>
        <dbReference type="EMBL" id="KAG6515835.1"/>
    </source>
</evidence>
<dbReference type="SMART" id="SM00108">
    <property type="entry name" value="B_lectin"/>
    <property type="match status" value="1"/>
</dbReference>
<evidence type="ECO:0000256" key="1">
    <source>
        <dbReference type="ARBA" id="ARBA00001711"/>
    </source>
</evidence>
<proteinExistence type="inferred from homology"/>
<dbReference type="Gene3D" id="1.10.1410.10">
    <property type="match status" value="1"/>
</dbReference>
<protein>
    <recommendedName>
        <fullName evidence="3">glutaredoxin-dependent peroxiredoxin</fullName>
        <ecNumber evidence="3">1.11.1.25</ecNumber>
    </recommendedName>
    <alternativeName>
        <fullName evidence="4">Glutaredoxin-dependent peroxiredoxin</fullName>
    </alternativeName>
</protein>
<evidence type="ECO:0000259" key="6">
    <source>
        <dbReference type="SMART" id="SM00108"/>
    </source>
</evidence>
<dbReference type="InterPro" id="IPR001480">
    <property type="entry name" value="Bulb-type_lectin_dom"/>
</dbReference>
<comment type="similarity">
    <text evidence="2">Belongs to the peroxiredoxin family. Prx5 subfamily.</text>
</comment>
<comment type="catalytic activity">
    <reaction evidence="1">
        <text>[glutaredoxin]-dithiol + a hydroperoxide = [glutaredoxin]-disulfide + an alcohol + H2O</text>
        <dbReference type="Rhea" id="RHEA:62624"/>
        <dbReference type="Rhea" id="RHEA-COMP:10729"/>
        <dbReference type="Rhea" id="RHEA-COMP:10730"/>
        <dbReference type="ChEBI" id="CHEBI:15377"/>
        <dbReference type="ChEBI" id="CHEBI:29950"/>
        <dbReference type="ChEBI" id="CHEBI:30879"/>
        <dbReference type="ChEBI" id="CHEBI:35924"/>
        <dbReference type="ChEBI" id="CHEBI:50058"/>
        <dbReference type="EC" id="1.11.1.25"/>
    </reaction>
</comment>
<feature type="domain" description="Bulb-type lectin" evidence="6">
    <location>
        <begin position="364"/>
        <end position="467"/>
    </location>
</feature>
<organism evidence="7 8">
    <name type="scientific">Zingiber officinale</name>
    <name type="common">Ginger</name>
    <name type="synonym">Amomum zingiber</name>
    <dbReference type="NCBI Taxonomy" id="94328"/>
    <lineage>
        <taxon>Eukaryota</taxon>
        <taxon>Viridiplantae</taxon>
        <taxon>Streptophyta</taxon>
        <taxon>Embryophyta</taxon>
        <taxon>Tracheophyta</taxon>
        <taxon>Spermatophyta</taxon>
        <taxon>Magnoliopsida</taxon>
        <taxon>Liliopsida</taxon>
        <taxon>Zingiberales</taxon>
        <taxon>Zingiberaceae</taxon>
        <taxon>Zingiber</taxon>
    </lineage>
</organism>
<dbReference type="Proteomes" id="UP000734854">
    <property type="component" value="Unassembled WGS sequence"/>
</dbReference>
<gene>
    <name evidence="7" type="ORF">ZIOFF_026269</name>
</gene>
<dbReference type="PANTHER" id="PTHR34952">
    <property type="entry name" value="OS05G0113500 PROTEIN"/>
    <property type="match status" value="1"/>
</dbReference>
<evidence type="ECO:0000313" key="8">
    <source>
        <dbReference type="Proteomes" id="UP000734854"/>
    </source>
</evidence>
<feature type="transmembrane region" description="Helical" evidence="5">
    <location>
        <begin position="338"/>
        <end position="357"/>
    </location>
</feature>
<dbReference type="Gene3D" id="3.40.30.10">
    <property type="entry name" value="Glutaredoxin"/>
    <property type="match status" value="1"/>
</dbReference>
<dbReference type="SUPFAM" id="SSF52833">
    <property type="entry name" value="Thioredoxin-like"/>
    <property type="match status" value="1"/>
</dbReference>
<keyword evidence="8" id="KW-1185">Reference proteome</keyword>
<dbReference type="InterPro" id="IPR013740">
    <property type="entry name" value="Redoxin"/>
</dbReference>
<keyword evidence="5" id="KW-1133">Transmembrane helix</keyword>
<evidence type="ECO:0000256" key="2">
    <source>
        <dbReference type="ARBA" id="ARBA00010505"/>
    </source>
</evidence>
<reference evidence="7 8" key="1">
    <citation type="submission" date="2020-08" db="EMBL/GenBank/DDBJ databases">
        <title>Plant Genome Project.</title>
        <authorList>
            <person name="Zhang R.-G."/>
        </authorList>
    </citation>
    <scope>NUCLEOTIDE SEQUENCE [LARGE SCALE GENOMIC DNA]</scope>
    <source>
        <tissue evidence="7">Rhizome</tissue>
    </source>
</reference>
<dbReference type="EMBL" id="JACMSC010000007">
    <property type="protein sequence ID" value="KAG6515835.1"/>
    <property type="molecule type" value="Genomic_DNA"/>
</dbReference>
<comment type="caution">
    <text evidence="7">The sequence shown here is derived from an EMBL/GenBank/DDBJ whole genome shotgun (WGS) entry which is preliminary data.</text>
</comment>
<keyword evidence="5" id="KW-0472">Membrane</keyword>
<evidence type="ECO:0000256" key="3">
    <source>
        <dbReference type="ARBA" id="ARBA00013016"/>
    </source>
</evidence>
<dbReference type="SUPFAM" id="SSF81631">
    <property type="entry name" value="PAP/OAS1 substrate-binding domain"/>
    <property type="match status" value="1"/>
</dbReference>
<evidence type="ECO:0000256" key="5">
    <source>
        <dbReference type="SAM" id="Phobius"/>
    </source>
</evidence>
<dbReference type="InterPro" id="IPR036249">
    <property type="entry name" value="Thioredoxin-like_sf"/>
</dbReference>
<accession>A0A8J5L7C2</accession>
<dbReference type="InterPro" id="IPR036426">
    <property type="entry name" value="Bulb-type_lectin_dom_sf"/>
</dbReference>
<dbReference type="PANTHER" id="PTHR34952:SF2">
    <property type="entry name" value="OS05G0113500 PROTEIN"/>
    <property type="match status" value="1"/>
</dbReference>
<dbReference type="Pfam" id="PF08534">
    <property type="entry name" value="Redoxin"/>
    <property type="match status" value="1"/>
</dbReference>
<dbReference type="GO" id="GO:0051707">
    <property type="term" value="P:response to other organism"/>
    <property type="evidence" value="ECO:0007669"/>
    <property type="project" value="UniProtKB-ARBA"/>
</dbReference>
<dbReference type="GO" id="GO:0003676">
    <property type="term" value="F:nucleic acid binding"/>
    <property type="evidence" value="ECO:0007669"/>
    <property type="project" value="InterPro"/>
</dbReference>
<dbReference type="EC" id="1.11.1.25" evidence="3"/>
<name>A0A8J5L7C2_ZINOF</name>
<dbReference type="GO" id="GO:0016491">
    <property type="term" value="F:oxidoreductase activity"/>
    <property type="evidence" value="ECO:0007669"/>
    <property type="project" value="InterPro"/>
</dbReference>
<dbReference type="AlphaFoldDB" id="A0A8J5L7C2"/>
<evidence type="ECO:0000256" key="4">
    <source>
        <dbReference type="ARBA" id="ARBA00031688"/>
    </source>
</evidence>